<accession>A0A976FLR5</accession>
<dbReference type="AlphaFoldDB" id="A0A976FLR5"/>
<protein>
    <submittedName>
        <fullName evidence="2">Uncharacterized protein</fullName>
    </submittedName>
</protein>
<comment type="caution">
    <text evidence="2">The sequence shown here is derived from an EMBL/GenBank/DDBJ whole genome shotgun (WGS) entry which is preliminary data.</text>
</comment>
<name>A0A976FLR5_BRELC</name>
<evidence type="ECO:0000256" key="1">
    <source>
        <dbReference type="SAM" id="MobiDB-lite"/>
    </source>
</evidence>
<sequence>MGHPSASPSAMHSNSPLPWDGKCHKCRKLMSRCICFQEIDIDIDSLRITSEAYLELNKSRPLWNALRKMHRTSTTSRPHPTNSKEQYDHKRSEALPPKAQSSSSRHPKSRPFDSSTRQEEPKREPSPERQSISPKDQMQYGNSTSSSSKDAGGMRSVQSASNFRTHDAFHDRLEKTLKLHCNPEDDETVWEL</sequence>
<feature type="compositionally biased region" description="Polar residues" evidence="1">
    <location>
        <begin position="72"/>
        <end position="84"/>
    </location>
</feature>
<dbReference type="RefSeq" id="XP_067818631.1">
    <property type="nucleotide sequence ID" value="XM_067961277.1"/>
</dbReference>
<feature type="region of interest" description="Disordered" evidence="1">
    <location>
        <begin position="69"/>
        <end position="164"/>
    </location>
</feature>
<keyword evidence="3" id="KW-1185">Reference proteome</keyword>
<dbReference type="OrthoDB" id="125527at2759"/>
<evidence type="ECO:0000313" key="2">
    <source>
        <dbReference type="EMBL" id="TDH69132.1"/>
    </source>
</evidence>
<feature type="compositionally biased region" description="Basic and acidic residues" evidence="1">
    <location>
        <begin position="116"/>
        <end position="127"/>
    </location>
</feature>
<feature type="compositionally biased region" description="Polar residues" evidence="1">
    <location>
        <begin position="128"/>
        <end position="149"/>
    </location>
</feature>
<dbReference type="EMBL" id="SHOA02000016">
    <property type="protein sequence ID" value="TDH69132.1"/>
    <property type="molecule type" value="Genomic_DNA"/>
</dbReference>
<proteinExistence type="predicted"/>
<evidence type="ECO:0000313" key="3">
    <source>
        <dbReference type="Proteomes" id="UP000294530"/>
    </source>
</evidence>
<dbReference type="KEGG" id="blac:94346948"/>
<gene>
    <name evidence="2" type="ORF">CCR75_003180</name>
</gene>
<reference evidence="2 3" key="1">
    <citation type="journal article" date="2021" name="Genome Biol.">
        <title>AFLAP: assembly-free linkage analysis pipeline using k-mers from genome sequencing data.</title>
        <authorList>
            <person name="Fletcher K."/>
            <person name="Zhang L."/>
            <person name="Gil J."/>
            <person name="Han R."/>
            <person name="Cavanaugh K."/>
            <person name="Michelmore R."/>
        </authorList>
    </citation>
    <scope>NUCLEOTIDE SEQUENCE [LARGE SCALE GENOMIC DNA]</scope>
    <source>
        <strain evidence="2 3">SF5</strain>
    </source>
</reference>
<dbReference type="GeneID" id="94346948"/>
<dbReference type="Proteomes" id="UP000294530">
    <property type="component" value="Unassembled WGS sequence"/>
</dbReference>
<organism evidence="2 3">
    <name type="scientific">Bremia lactucae</name>
    <name type="common">Lettuce downy mildew</name>
    <dbReference type="NCBI Taxonomy" id="4779"/>
    <lineage>
        <taxon>Eukaryota</taxon>
        <taxon>Sar</taxon>
        <taxon>Stramenopiles</taxon>
        <taxon>Oomycota</taxon>
        <taxon>Peronosporomycetes</taxon>
        <taxon>Peronosporales</taxon>
        <taxon>Peronosporaceae</taxon>
        <taxon>Bremia</taxon>
    </lineage>
</organism>